<dbReference type="Pfam" id="PF13439">
    <property type="entry name" value="Glyco_transf_4"/>
    <property type="match status" value="1"/>
</dbReference>
<reference evidence="3" key="1">
    <citation type="journal article" date="2020" name="mSystems">
        <title>Genome- and Community-Level Interaction Insights into Carbon Utilization and Element Cycling Functions of Hydrothermarchaeota in Hydrothermal Sediment.</title>
        <authorList>
            <person name="Zhou Z."/>
            <person name="Liu Y."/>
            <person name="Xu W."/>
            <person name="Pan J."/>
            <person name="Luo Z.H."/>
            <person name="Li M."/>
        </authorList>
    </citation>
    <scope>NUCLEOTIDE SEQUENCE [LARGE SCALE GENOMIC DNA]</scope>
    <source>
        <strain evidence="3">SpSt-488</strain>
    </source>
</reference>
<dbReference type="InterPro" id="IPR050194">
    <property type="entry name" value="Glycosyltransferase_grp1"/>
</dbReference>
<accession>A0A7C4CAM5</accession>
<dbReference type="EMBL" id="DSUT01000055">
    <property type="protein sequence ID" value="HGK27905.1"/>
    <property type="molecule type" value="Genomic_DNA"/>
</dbReference>
<proteinExistence type="predicted"/>
<dbReference type="InterPro" id="IPR028098">
    <property type="entry name" value="Glyco_trans_4-like_N"/>
</dbReference>
<dbReference type="PANTHER" id="PTHR45947">
    <property type="entry name" value="SULFOQUINOVOSYL TRANSFERASE SQD2"/>
    <property type="match status" value="1"/>
</dbReference>
<dbReference type="CDD" id="cd03801">
    <property type="entry name" value="GT4_PimA-like"/>
    <property type="match status" value="1"/>
</dbReference>
<dbReference type="SUPFAM" id="SSF53756">
    <property type="entry name" value="UDP-Glycosyltransferase/glycogen phosphorylase"/>
    <property type="match status" value="1"/>
</dbReference>
<comment type="caution">
    <text evidence="3">The sequence shown here is derived from an EMBL/GenBank/DDBJ whole genome shotgun (WGS) entry which is preliminary data.</text>
</comment>
<dbReference type="Gene3D" id="3.40.50.2000">
    <property type="entry name" value="Glycogen Phosphorylase B"/>
    <property type="match status" value="2"/>
</dbReference>
<feature type="domain" description="Glycosyl transferase family 1" evidence="1">
    <location>
        <begin position="208"/>
        <end position="368"/>
    </location>
</feature>
<dbReference type="Pfam" id="PF00534">
    <property type="entry name" value="Glycos_transf_1"/>
    <property type="match status" value="1"/>
</dbReference>
<dbReference type="PANTHER" id="PTHR45947:SF3">
    <property type="entry name" value="SULFOQUINOVOSYL TRANSFERASE SQD2"/>
    <property type="match status" value="1"/>
</dbReference>
<dbReference type="GO" id="GO:0016757">
    <property type="term" value="F:glycosyltransferase activity"/>
    <property type="evidence" value="ECO:0007669"/>
    <property type="project" value="InterPro"/>
</dbReference>
<protein>
    <submittedName>
        <fullName evidence="3">Glycosyltransferase family 1 protein</fullName>
    </submittedName>
</protein>
<keyword evidence="3" id="KW-0808">Transferase</keyword>
<sequence length="391" mass="42819">MLISLLPIVEMGGSVTPGRSLRICLVSAAYRPFPSGVSEHVYHLKKELELRGHSVCVLTSGYNAPSGDELGITRLGYVVILPANDSHFTLSFGLDLPRRVRDYFRRHRFDVVHCHGLFPPEIAYWAIRYCTSPVVVTFHTLSRQFPSFVRAGFRVLFRQLLSRIRARIAVSRAGRRWAEGWVPGDYDVIPNGVDTVRFCPSVPPAPVFADGRPAVLYVGRIDERKGLPVLMRALPAVVRAVPDVKLVVVGSGPLGAECLRMGRKSGVLEHVVFCGAVSPKALPGFYSGCTVYASPALGGEAMGIVLLEAMASGRPVVASRIPGYDEVVVDGTNGVLVPAGDPDAWGQVLVHLLHSPSERTRLSANAMQRAQDFDWRVVTTRIEQVYERILS</sequence>
<organism evidence="3">
    <name type="scientific">candidate division WOR-3 bacterium</name>
    <dbReference type="NCBI Taxonomy" id="2052148"/>
    <lineage>
        <taxon>Bacteria</taxon>
        <taxon>Bacteria division WOR-3</taxon>
    </lineage>
</organism>
<evidence type="ECO:0000313" key="3">
    <source>
        <dbReference type="EMBL" id="HGK27905.1"/>
    </source>
</evidence>
<evidence type="ECO:0000259" key="2">
    <source>
        <dbReference type="Pfam" id="PF13439"/>
    </source>
</evidence>
<gene>
    <name evidence="3" type="ORF">ENS41_03015</name>
</gene>
<dbReference type="InterPro" id="IPR001296">
    <property type="entry name" value="Glyco_trans_1"/>
</dbReference>
<feature type="domain" description="Glycosyltransferase subfamily 4-like N-terminal" evidence="2">
    <location>
        <begin position="35"/>
        <end position="196"/>
    </location>
</feature>
<evidence type="ECO:0000259" key="1">
    <source>
        <dbReference type="Pfam" id="PF00534"/>
    </source>
</evidence>
<name>A0A7C4CAM5_UNCW3</name>
<dbReference type="AlphaFoldDB" id="A0A7C4CAM5"/>